<dbReference type="SUPFAM" id="SSF52540">
    <property type="entry name" value="P-loop containing nucleoside triphosphate hydrolases"/>
    <property type="match status" value="1"/>
</dbReference>
<evidence type="ECO:0000256" key="4">
    <source>
        <dbReference type="RuleBase" id="RU003330"/>
    </source>
</evidence>
<dbReference type="Proteomes" id="UP001174909">
    <property type="component" value="Unassembled WGS sequence"/>
</dbReference>
<dbReference type="Gene3D" id="3.40.50.300">
    <property type="entry name" value="P-loop containing nucleotide triphosphate hydrolases"/>
    <property type="match status" value="1"/>
</dbReference>
<accession>A0AA35SNK4</accession>
<dbReference type="InterPro" id="IPR027417">
    <property type="entry name" value="P-loop_NTPase"/>
</dbReference>
<dbReference type="HAMAP" id="MF_00235">
    <property type="entry name" value="Adenylate_kinase_Adk"/>
    <property type="match status" value="1"/>
</dbReference>
<keyword evidence="7" id="KW-1185">Reference proteome</keyword>
<evidence type="ECO:0000256" key="2">
    <source>
        <dbReference type="ARBA" id="ARBA00022741"/>
    </source>
</evidence>
<comment type="similarity">
    <text evidence="4">Belongs to the adenylate kinase family.</text>
</comment>
<keyword evidence="2" id="KW-0547">Nucleotide-binding</keyword>
<dbReference type="PANTHER" id="PTHR23359">
    <property type="entry name" value="NUCLEOTIDE KINASE"/>
    <property type="match status" value="1"/>
</dbReference>
<dbReference type="PRINTS" id="PR00094">
    <property type="entry name" value="ADENYLTKNASE"/>
</dbReference>
<dbReference type="NCBIfam" id="TIGR01351">
    <property type="entry name" value="adk"/>
    <property type="match status" value="1"/>
</dbReference>
<dbReference type="Pfam" id="PF00406">
    <property type="entry name" value="ADK"/>
    <property type="match status" value="1"/>
</dbReference>
<comment type="caution">
    <text evidence="6">The sequence shown here is derived from an EMBL/GenBank/DDBJ whole genome shotgun (WGS) entry which is preliminary data.</text>
</comment>
<proteinExistence type="inferred from homology"/>
<keyword evidence="3 4" id="KW-0418">Kinase</keyword>
<keyword evidence="1 4" id="KW-0808">Transferase</keyword>
<sequence>MNIAVLGPPGCGKGTQAKLLAAHFGLKHFSLGETLRMEVGKGTELGKKTAAYLKEGKLVPEPIVLDLFRAYVSRNGDQGHILDGYPRTLVQAEALDTILSLSAVVLFEITEEGVQSRVVGRVVDAQGRSYNLDSNRPPAGVETKRRDDDRPQVVQERFRGYLAEVEPILSHYRRRGILLRVNAAGTIGSVLDQLLVGLGRAG</sequence>
<evidence type="ECO:0000256" key="3">
    <source>
        <dbReference type="ARBA" id="ARBA00022777"/>
    </source>
</evidence>
<feature type="region of interest" description="Disordered" evidence="5">
    <location>
        <begin position="131"/>
        <end position="150"/>
    </location>
</feature>
<dbReference type="InterPro" id="IPR006259">
    <property type="entry name" value="Adenyl_kin_sub"/>
</dbReference>
<name>A0AA35SNK4_GEOBA</name>
<protein>
    <submittedName>
        <fullName evidence="6">Adenylate kinase</fullName>
    </submittedName>
</protein>
<evidence type="ECO:0000256" key="1">
    <source>
        <dbReference type="ARBA" id="ARBA00022679"/>
    </source>
</evidence>
<evidence type="ECO:0000313" key="7">
    <source>
        <dbReference type="Proteomes" id="UP001174909"/>
    </source>
</evidence>
<gene>
    <name evidence="6" type="ORF">GBAR_LOCUS18836</name>
</gene>
<dbReference type="AlphaFoldDB" id="A0AA35SNK4"/>
<dbReference type="GO" id="GO:0005524">
    <property type="term" value="F:ATP binding"/>
    <property type="evidence" value="ECO:0007669"/>
    <property type="project" value="InterPro"/>
</dbReference>
<evidence type="ECO:0000256" key="5">
    <source>
        <dbReference type="SAM" id="MobiDB-lite"/>
    </source>
</evidence>
<dbReference type="InterPro" id="IPR000850">
    <property type="entry name" value="Adenylat/UMP-CMP_kin"/>
</dbReference>
<dbReference type="EMBL" id="CASHTH010002663">
    <property type="protein sequence ID" value="CAI8033395.1"/>
    <property type="molecule type" value="Genomic_DNA"/>
</dbReference>
<evidence type="ECO:0000313" key="6">
    <source>
        <dbReference type="EMBL" id="CAI8033395.1"/>
    </source>
</evidence>
<organism evidence="6 7">
    <name type="scientific">Geodia barretti</name>
    <name type="common">Barrett's horny sponge</name>
    <dbReference type="NCBI Taxonomy" id="519541"/>
    <lineage>
        <taxon>Eukaryota</taxon>
        <taxon>Metazoa</taxon>
        <taxon>Porifera</taxon>
        <taxon>Demospongiae</taxon>
        <taxon>Heteroscleromorpha</taxon>
        <taxon>Tetractinellida</taxon>
        <taxon>Astrophorina</taxon>
        <taxon>Geodiidae</taxon>
        <taxon>Geodia</taxon>
    </lineage>
</organism>
<dbReference type="GO" id="GO:0004017">
    <property type="term" value="F:AMP kinase activity"/>
    <property type="evidence" value="ECO:0007669"/>
    <property type="project" value="InterPro"/>
</dbReference>
<reference evidence="6" key="1">
    <citation type="submission" date="2023-03" db="EMBL/GenBank/DDBJ databases">
        <authorList>
            <person name="Steffen K."/>
            <person name="Cardenas P."/>
        </authorList>
    </citation>
    <scope>NUCLEOTIDE SEQUENCE</scope>
</reference>
<dbReference type="CDD" id="cd01428">
    <property type="entry name" value="ADK"/>
    <property type="match status" value="1"/>
</dbReference>